<dbReference type="PANTHER" id="PTHR30327">
    <property type="entry name" value="UNCHARACTERIZED PROTEIN YQGE"/>
    <property type="match status" value="1"/>
</dbReference>
<dbReference type="RefSeq" id="WP_009767047.1">
    <property type="nucleotide sequence ID" value="NZ_ANIN01000001.1"/>
</dbReference>
<evidence type="ECO:0000256" key="1">
    <source>
        <dbReference type="ARBA" id="ARBA00009600"/>
    </source>
</evidence>
<keyword evidence="4" id="KW-1185">Reference proteome</keyword>
<dbReference type="PATRIC" id="fig|1230338.3.peg.533"/>
<dbReference type="Proteomes" id="UP000023795">
    <property type="component" value="Unassembled WGS sequence"/>
</dbReference>
<accession>L2F861</accession>
<reference evidence="3 4" key="1">
    <citation type="journal article" date="2013" name="Genome Announc.">
        <title>Genome Sequence of Moraxella macacae 0408225, a Novel Bacterial Species Isolated from a Cynomolgus Macaque with Epistaxis.</title>
        <authorList>
            <person name="Ladner J.T."/>
            <person name="Whitehouse C.A."/>
            <person name="Koroleva G.I."/>
            <person name="Palacios G.F."/>
        </authorList>
    </citation>
    <scope>NUCLEOTIDE SEQUENCE [LARGE SCALE GENOMIC DNA]</scope>
    <source>
        <strain evidence="3 4">0408225</strain>
    </source>
</reference>
<sequence>MFNHFHPLKPKKTSAFDFTHHFLVATPNIETDIFANTVVYICRHDNQGVLGLIINKPNHNNCIAKLFEELGVVVTTTNLHKRYALKSGPVSPEVGFVLHTGQGVWASSFVIQENICITMSRDILHHIASGQGVQHIELCLGHCRWQAGQLEDEIAQGDWLVAPADSEILFNTPYKQRYDKVCQKLGVNFDIFSTEIGYA</sequence>
<dbReference type="Gene3D" id="3.40.1740.10">
    <property type="entry name" value="VC0467-like"/>
    <property type="match status" value="1"/>
</dbReference>
<dbReference type="STRING" id="1230338.MOMA_02440"/>
<dbReference type="OrthoDB" id="9807486at2"/>
<evidence type="ECO:0000313" key="3">
    <source>
        <dbReference type="EMBL" id="ELA09227.1"/>
    </source>
</evidence>
<name>L2F861_9GAMM</name>
<dbReference type="GO" id="GO:0005829">
    <property type="term" value="C:cytosol"/>
    <property type="evidence" value="ECO:0007669"/>
    <property type="project" value="TreeGrafter"/>
</dbReference>
<organism evidence="3 4">
    <name type="scientific">Moraxella macacae 0408225</name>
    <dbReference type="NCBI Taxonomy" id="1230338"/>
    <lineage>
        <taxon>Bacteria</taxon>
        <taxon>Pseudomonadati</taxon>
        <taxon>Pseudomonadota</taxon>
        <taxon>Gammaproteobacteria</taxon>
        <taxon>Moraxellales</taxon>
        <taxon>Moraxellaceae</taxon>
        <taxon>Moraxella</taxon>
    </lineage>
</organism>
<dbReference type="InterPro" id="IPR003774">
    <property type="entry name" value="AlgH-like"/>
</dbReference>
<dbReference type="EMBL" id="ANIN01000001">
    <property type="protein sequence ID" value="ELA09227.1"/>
    <property type="molecule type" value="Genomic_DNA"/>
</dbReference>
<dbReference type="Pfam" id="PF02622">
    <property type="entry name" value="DUF179"/>
    <property type="match status" value="1"/>
</dbReference>
<gene>
    <name evidence="3" type="ORF">MOMA_02440</name>
</gene>
<comment type="similarity">
    <text evidence="1 2">Belongs to the UPF0301 (AlgH) family.</text>
</comment>
<dbReference type="SUPFAM" id="SSF143456">
    <property type="entry name" value="VC0467-like"/>
    <property type="match status" value="1"/>
</dbReference>
<protein>
    <recommendedName>
        <fullName evidence="2">UPF0301 protein MOMA_02440</fullName>
    </recommendedName>
</protein>
<dbReference type="eggNOG" id="COG1678">
    <property type="taxonomic scope" value="Bacteria"/>
</dbReference>
<evidence type="ECO:0000256" key="2">
    <source>
        <dbReference type="HAMAP-Rule" id="MF_00758"/>
    </source>
</evidence>
<dbReference type="AlphaFoldDB" id="L2F861"/>
<dbReference type="HAMAP" id="MF_00758">
    <property type="entry name" value="UPF0301"/>
    <property type="match status" value="1"/>
</dbReference>
<dbReference type="PANTHER" id="PTHR30327:SF1">
    <property type="entry name" value="UPF0301 PROTEIN YQGE"/>
    <property type="match status" value="1"/>
</dbReference>
<proteinExistence type="inferred from homology"/>
<evidence type="ECO:0000313" key="4">
    <source>
        <dbReference type="Proteomes" id="UP000023795"/>
    </source>
</evidence>
<comment type="caution">
    <text evidence="3">The sequence shown here is derived from an EMBL/GenBank/DDBJ whole genome shotgun (WGS) entry which is preliminary data.</text>
</comment>